<dbReference type="Pfam" id="PF08030">
    <property type="entry name" value="NAD_binding_6"/>
    <property type="match status" value="1"/>
</dbReference>
<comment type="catalytic activity">
    <reaction evidence="12">
        <text>2 a Fe(II)-siderophore + NADP(+) + H(+) = 2 a Fe(III)-siderophore + NADPH</text>
        <dbReference type="Rhea" id="RHEA:28795"/>
        <dbReference type="Rhea" id="RHEA-COMP:11342"/>
        <dbReference type="Rhea" id="RHEA-COMP:11344"/>
        <dbReference type="ChEBI" id="CHEBI:15378"/>
        <dbReference type="ChEBI" id="CHEBI:29033"/>
        <dbReference type="ChEBI" id="CHEBI:29034"/>
        <dbReference type="ChEBI" id="CHEBI:57783"/>
        <dbReference type="ChEBI" id="CHEBI:58349"/>
        <dbReference type="EC" id="1.16.1.9"/>
    </reaction>
</comment>
<comment type="similarity">
    <text evidence="2">Belongs to the ferric reductase (FRE) family.</text>
</comment>
<dbReference type="SFLD" id="SFLDS00052">
    <property type="entry name" value="Ferric_Reductase_Domain"/>
    <property type="match status" value="1"/>
</dbReference>
<dbReference type="GO" id="GO:0006826">
    <property type="term" value="P:iron ion transport"/>
    <property type="evidence" value="ECO:0007669"/>
    <property type="project" value="TreeGrafter"/>
</dbReference>
<feature type="transmembrane region" description="Helical" evidence="13">
    <location>
        <begin position="408"/>
        <end position="427"/>
    </location>
</feature>
<dbReference type="InterPro" id="IPR013112">
    <property type="entry name" value="FAD-bd_8"/>
</dbReference>
<dbReference type="Pfam" id="PF01794">
    <property type="entry name" value="Ferric_reduct"/>
    <property type="match status" value="1"/>
</dbReference>
<feature type="domain" description="FAD-binding FR-type" evidence="14">
    <location>
        <begin position="250"/>
        <end position="404"/>
    </location>
</feature>
<keyword evidence="10" id="KW-0406">Ion transport</keyword>
<reference evidence="15 16" key="1">
    <citation type="journal article" date="2023" name="G3 (Bethesda)">
        <title>A high-quality reference genome for the fission yeast Schizosaccharomyces osmophilus.</title>
        <authorList>
            <person name="Jia G.S."/>
            <person name="Zhang W.C."/>
            <person name="Liang Y."/>
            <person name="Liu X.H."/>
            <person name="Rhind N."/>
            <person name="Pidoux A."/>
            <person name="Brysch-Herzberg M."/>
            <person name="Du L.L."/>
        </authorList>
    </citation>
    <scope>NUCLEOTIDE SEQUENCE [LARGE SCALE GENOMIC DNA]</scope>
    <source>
        <strain evidence="15 16">CBS 15793</strain>
    </source>
</reference>
<keyword evidence="5" id="KW-1003">Cell membrane</keyword>
<dbReference type="AlphaFoldDB" id="A0AAE9WAJ4"/>
<dbReference type="EMBL" id="CP115611">
    <property type="protein sequence ID" value="WBW72325.1"/>
    <property type="molecule type" value="Genomic_DNA"/>
</dbReference>
<dbReference type="CDD" id="cd06186">
    <property type="entry name" value="NOX_Duox_like_FAD_NADP"/>
    <property type="match status" value="1"/>
</dbReference>
<accession>A0AAE9WAJ4</accession>
<evidence type="ECO:0000256" key="7">
    <source>
        <dbReference type="ARBA" id="ARBA00022982"/>
    </source>
</evidence>
<dbReference type="PROSITE" id="PS51384">
    <property type="entry name" value="FAD_FR"/>
    <property type="match status" value="1"/>
</dbReference>
<dbReference type="SUPFAM" id="SSF63380">
    <property type="entry name" value="Riboflavin synthase domain-like"/>
    <property type="match status" value="1"/>
</dbReference>
<feature type="transmembrane region" description="Helical" evidence="13">
    <location>
        <begin position="180"/>
        <end position="202"/>
    </location>
</feature>
<feature type="transmembrane region" description="Helical" evidence="13">
    <location>
        <begin position="62"/>
        <end position="90"/>
    </location>
</feature>
<keyword evidence="4" id="KW-0813">Transport</keyword>
<feature type="transmembrane region" description="Helical" evidence="13">
    <location>
        <begin position="150"/>
        <end position="168"/>
    </location>
</feature>
<keyword evidence="16" id="KW-1185">Reference proteome</keyword>
<evidence type="ECO:0000256" key="12">
    <source>
        <dbReference type="ARBA" id="ARBA00048483"/>
    </source>
</evidence>
<evidence type="ECO:0000256" key="2">
    <source>
        <dbReference type="ARBA" id="ARBA00006278"/>
    </source>
</evidence>
<evidence type="ECO:0000313" key="15">
    <source>
        <dbReference type="EMBL" id="WBW72325.1"/>
    </source>
</evidence>
<dbReference type="PANTHER" id="PTHR32361">
    <property type="entry name" value="FERRIC/CUPRIC REDUCTASE TRANSMEMBRANE COMPONENT"/>
    <property type="match status" value="1"/>
</dbReference>
<evidence type="ECO:0000313" key="16">
    <source>
        <dbReference type="Proteomes" id="UP001212411"/>
    </source>
</evidence>
<dbReference type="Proteomes" id="UP001212411">
    <property type="component" value="Chromosome 1"/>
</dbReference>
<dbReference type="SUPFAM" id="SSF52343">
    <property type="entry name" value="Ferredoxin reductase-like, C-terminal NADP-linked domain"/>
    <property type="match status" value="1"/>
</dbReference>
<evidence type="ECO:0000256" key="6">
    <source>
        <dbReference type="ARBA" id="ARBA00022692"/>
    </source>
</evidence>
<dbReference type="InterPro" id="IPR017938">
    <property type="entry name" value="Riboflavin_synthase-like_b-brl"/>
</dbReference>
<dbReference type="RefSeq" id="XP_056036568.1">
    <property type="nucleotide sequence ID" value="XM_056180939.1"/>
</dbReference>
<dbReference type="GeneID" id="80875628"/>
<name>A0AAE9WAJ4_9SCHI</name>
<dbReference type="GO" id="GO:0052851">
    <property type="term" value="F:ferric-chelate reductase (NADPH) activity"/>
    <property type="evidence" value="ECO:0007669"/>
    <property type="project" value="UniProtKB-EC"/>
</dbReference>
<keyword evidence="7" id="KW-0249">Electron transport</keyword>
<sequence length="556" mass="63101">MIKSGHKWAVIAICLIIGCLLALSGLYVIETARVYFKSRKRDSSAKTYASPVERVYLVIRNIYLYVITNKVILTLIAVPIVFAIAVPFVGKETPPKHEKGNWSATAVGGRCGFLAAALFFISYFFSLKNNPFSLMLFTSHEKMNYVHRRLSQFAIMLGVIHGLIYIGKDSHKHRKLVEPVFRWGYGILGLMVIMIVSALPFFRRRFYEWFFVLHHACSIGFLICIHYHDRHCVPYMKAALACYVFDRGCRILRSFINRTKFEVSMIEENVIYLRGKKPKVSFFSLPWSSGSHVFISIPRFSFWQIHPFTLASCPSDDYVELVVAVRKGFTQRLANKMNSTTNPLSGEVEKVKSSNDADIVISEWHSGRDESSSDNEINSDANSAASAKQMTVLLDGPYGPVSNPFRNYAYVFLAAGGVGITYTLPILRDLLLKPGNTLHITFVWSCRSLKLLSLFTRVLEDSLDQKQVSVRIYCHLTTSYPVKERLISKSSGSNLVQYCDGKPNLENYIKDHYGLSDTKTNTVAACGSEAFLKHLKKEVTSQQKWDADIFQHYEEI</sequence>
<keyword evidence="11 13" id="KW-0472">Membrane</keyword>
<comment type="subcellular location">
    <subcellularLocation>
        <location evidence="1">Cell membrane</location>
        <topology evidence="1">Multi-pass membrane protein</topology>
    </subcellularLocation>
</comment>
<feature type="transmembrane region" description="Helical" evidence="13">
    <location>
        <begin position="102"/>
        <end position="125"/>
    </location>
</feature>
<dbReference type="InterPro" id="IPR017927">
    <property type="entry name" value="FAD-bd_FR_type"/>
</dbReference>
<feature type="transmembrane region" description="Helical" evidence="13">
    <location>
        <begin position="209"/>
        <end position="228"/>
    </location>
</feature>
<keyword evidence="9" id="KW-0560">Oxidoreductase</keyword>
<dbReference type="InterPro" id="IPR039261">
    <property type="entry name" value="FNR_nucleotide-bd"/>
</dbReference>
<dbReference type="InterPro" id="IPR013121">
    <property type="entry name" value="Fe_red_NAD-bd_6"/>
</dbReference>
<evidence type="ECO:0000256" key="1">
    <source>
        <dbReference type="ARBA" id="ARBA00004651"/>
    </source>
</evidence>
<keyword evidence="8 13" id="KW-1133">Transmembrane helix</keyword>
<evidence type="ECO:0000256" key="3">
    <source>
        <dbReference type="ARBA" id="ARBA00012668"/>
    </source>
</evidence>
<evidence type="ECO:0000256" key="4">
    <source>
        <dbReference type="ARBA" id="ARBA00022448"/>
    </source>
</evidence>
<evidence type="ECO:0000259" key="14">
    <source>
        <dbReference type="PROSITE" id="PS51384"/>
    </source>
</evidence>
<evidence type="ECO:0000256" key="11">
    <source>
        <dbReference type="ARBA" id="ARBA00023136"/>
    </source>
</evidence>
<dbReference type="Pfam" id="PF08022">
    <property type="entry name" value="FAD_binding_8"/>
    <property type="match status" value="1"/>
</dbReference>
<dbReference type="EC" id="1.16.1.9" evidence="3"/>
<dbReference type="KEGG" id="som:SOMG_02147"/>
<dbReference type="GO" id="GO:0006879">
    <property type="term" value="P:intracellular iron ion homeostasis"/>
    <property type="evidence" value="ECO:0007669"/>
    <property type="project" value="TreeGrafter"/>
</dbReference>
<dbReference type="GO" id="GO:0015677">
    <property type="term" value="P:copper ion import"/>
    <property type="evidence" value="ECO:0007669"/>
    <property type="project" value="TreeGrafter"/>
</dbReference>
<gene>
    <name evidence="15" type="primary">frp1</name>
    <name evidence="15" type="ORF">SOMG_02147</name>
</gene>
<evidence type="ECO:0000256" key="8">
    <source>
        <dbReference type="ARBA" id="ARBA00022989"/>
    </source>
</evidence>
<proteinExistence type="inferred from homology"/>
<evidence type="ECO:0000256" key="13">
    <source>
        <dbReference type="SAM" id="Phobius"/>
    </source>
</evidence>
<evidence type="ECO:0000256" key="9">
    <source>
        <dbReference type="ARBA" id="ARBA00023002"/>
    </source>
</evidence>
<dbReference type="GO" id="GO:0005886">
    <property type="term" value="C:plasma membrane"/>
    <property type="evidence" value="ECO:0007669"/>
    <property type="project" value="UniProtKB-SubCell"/>
</dbReference>
<dbReference type="SFLD" id="SFLDG01168">
    <property type="entry name" value="Ferric_reductase_subgroup_(FRE"/>
    <property type="match status" value="1"/>
</dbReference>
<keyword evidence="6 13" id="KW-0812">Transmembrane</keyword>
<organism evidence="15 16">
    <name type="scientific">Schizosaccharomyces osmophilus</name>
    <dbReference type="NCBI Taxonomy" id="2545709"/>
    <lineage>
        <taxon>Eukaryota</taxon>
        <taxon>Fungi</taxon>
        <taxon>Dikarya</taxon>
        <taxon>Ascomycota</taxon>
        <taxon>Taphrinomycotina</taxon>
        <taxon>Schizosaccharomycetes</taxon>
        <taxon>Schizosaccharomycetales</taxon>
        <taxon>Schizosaccharomycetaceae</taxon>
        <taxon>Schizosaccharomyces</taxon>
    </lineage>
</organism>
<dbReference type="PROSITE" id="PS51257">
    <property type="entry name" value="PROKAR_LIPOPROTEIN"/>
    <property type="match status" value="1"/>
</dbReference>
<evidence type="ECO:0000256" key="5">
    <source>
        <dbReference type="ARBA" id="ARBA00022475"/>
    </source>
</evidence>
<dbReference type="Gene3D" id="3.40.50.80">
    <property type="entry name" value="Nucleotide-binding domain of ferredoxin-NADP reductase (FNR) module"/>
    <property type="match status" value="1"/>
</dbReference>
<feature type="transmembrane region" description="Helical" evidence="13">
    <location>
        <begin position="6"/>
        <end position="29"/>
    </location>
</feature>
<protein>
    <recommendedName>
        <fullName evidence="3">ferric-chelate reductase (NADPH)</fullName>
        <ecNumber evidence="3">1.16.1.9</ecNumber>
    </recommendedName>
</protein>
<evidence type="ECO:0000256" key="10">
    <source>
        <dbReference type="ARBA" id="ARBA00023065"/>
    </source>
</evidence>
<dbReference type="InterPro" id="IPR013130">
    <property type="entry name" value="Fe3_Rdtase_TM_dom"/>
</dbReference>
<dbReference type="PANTHER" id="PTHR32361:SF28">
    <property type="entry name" value="FRP1P"/>
    <property type="match status" value="1"/>
</dbReference>
<dbReference type="InterPro" id="IPR051410">
    <property type="entry name" value="Ferric/Cupric_Reductase"/>
</dbReference>